<evidence type="ECO:0000313" key="5">
    <source>
        <dbReference type="Proteomes" id="UP000462055"/>
    </source>
</evidence>
<dbReference type="PANTHER" id="PTHR48050:SF13">
    <property type="entry name" value="STEROL 3-BETA-GLUCOSYLTRANSFERASE UGT80A2"/>
    <property type="match status" value="1"/>
</dbReference>
<dbReference type="GO" id="GO:0017000">
    <property type="term" value="P:antibiotic biosynthetic process"/>
    <property type="evidence" value="ECO:0007669"/>
    <property type="project" value="UniProtKB-ARBA"/>
</dbReference>
<organism evidence="4 5">
    <name type="scientific">Actinomadura physcomitrii</name>
    <dbReference type="NCBI Taxonomy" id="2650748"/>
    <lineage>
        <taxon>Bacteria</taxon>
        <taxon>Bacillati</taxon>
        <taxon>Actinomycetota</taxon>
        <taxon>Actinomycetes</taxon>
        <taxon>Streptosporangiales</taxon>
        <taxon>Thermomonosporaceae</taxon>
        <taxon>Actinomadura</taxon>
    </lineage>
</organism>
<proteinExistence type="inferred from homology"/>
<evidence type="ECO:0000256" key="2">
    <source>
        <dbReference type="ARBA" id="ARBA00022679"/>
    </source>
</evidence>
<dbReference type="PANTHER" id="PTHR48050">
    <property type="entry name" value="STEROL 3-BETA-GLUCOSYLTRANSFERASE"/>
    <property type="match status" value="1"/>
</dbReference>
<dbReference type="RefSeq" id="WP_151595714.1">
    <property type="nucleotide sequence ID" value="NZ_WBMS02000018.1"/>
</dbReference>
<reference evidence="4" key="1">
    <citation type="submission" date="2019-12" db="EMBL/GenBank/DDBJ databases">
        <title>Actinomadura physcomitrii sp. nov., a novel actinomycete isolated from moss [Physcomitrium sphaericum (Ludw) Fuernr].</title>
        <authorList>
            <person name="Zhuang X."/>
        </authorList>
    </citation>
    <scope>NUCLEOTIDE SEQUENCE [LARGE SCALE GENOMIC DNA]</scope>
    <source>
        <strain evidence="4">LD22</strain>
    </source>
</reference>
<dbReference type="Proteomes" id="UP000462055">
    <property type="component" value="Unassembled WGS sequence"/>
</dbReference>
<dbReference type="AlphaFoldDB" id="A0A6I4MLR7"/>
<dbReference type="NCBIfam" id="TIGR01426">
    <property type="entry name" value="MGT"/>
    <property type="match status" value="1"/>
</dbReference>
<dbReference type="InterPro" id="IPR002213">
    <property type="entry name" value="UDP_glucos_trans"/>
</dbReference>
<dbReference type="InterPro" id="IPR006326">
    <property type="entry name" value="UDPGT_MGT-like"/>
</dbReference>
<evidence type="ECO:0000256" key="1">
    <source>
        <dbReference type="ARBA" id="ARBA00009995"/>
    </source>
</evidence>
<dbReference type="GO" id="GO:0008194">
    <property type="term" value="F:UDP-glycosyltransferase activity"/>
    <property type="evidence" value="ECO:0007669"/>
    <property type="project" value="InterPro"/>
</dbReference>
<keyword evidence="2 4" id="KW-0808">Transferase</keyword>
<dbReference type="GO" id="GO:0016758">
    <property type="term" value="F:hexosyltransferase activity"/>
    <property type="evidence" value="ECO:0007669"/>
    <property type="project" value="InterPro"/>
</dbReference>
<dbReference type="InterPro" id="IPR050426">
    <property type="entry name" value="Glycosyltransferase_28"/>
</dbReference>
<dbReference type="SUPFAM" id="SSF53756">
    <property type="entry name" value="UDP-Glycosyltransferase/glycogen phosphorylase"/>
    <property type="match status" value="1"/>
</dbReference>
<comment type="caution">
    <text evidence="4">The sequence shown here is derived from an EMBL/GenBank/DDBJ whole genome shotgun (WGS) entry which is preliminary data.</text>
</comment>
<comment type="similarity">
    <text evidence="1">Belongs to the UDP-glycosyltransferase family.</text>
</comment>
<protein>
    <submittedName>
        <fullName evidence="4">Glycosyl transferase</fullName>
    </submittedName>
</protein>
<dbReference type="EMBL" id="WBMS02000018">
    <property type="protein sequence ID" value="MWA03166.1"/>
    <property type="molecule type" value="Genomic_DNA"/>
</dbReference>
<dbReference type="InterPro" id="IPR010610">
    <property type="entry name" value="EryCIII-like_C"/>
</dbReference>
<dbReference type="Gene3D" id="3.40.50.2000">
    <property type="entry name" value="Glycogen Phosphorylase B"/>
    <property type="match status" value="2"/>
</dbReference>
<evidence type="ECO:0000313" key="4">
    <source>
        <dbReference type="EMBL" id="MWA03166.1"/>
    </source>
</evidence>
<dbReference type="Pfam" id="PF06722">
    <property type="entry name" value="EryCIII-like_C"/>
    <property type="match status" value="1"/>
</dbReference>
<feature type="domain" description="Erythromycin biosynthesis protein CIII-like C-terminal" evidence="3">
    <location>
        <begin position="271"/>
        <end position="375"/>
    </location>
</feature>
<sequence>MTLHLLVLDIPSNGHVLPKLDLVDRLVRRGHRITYVVAGGPADRVRRFGAEVVTYPSLDPLASLAEDDPAAATRAFFRENLEILRAAREHFGDERPDAVAYDEAAFQAGRLLSALWGLPPVLLTPGVVSNEHYSYFDHMDRLAPGHRPADPVEEIAGALAGFGLGDRLEDFLWSTRRVRELTISFVPPRMQPEHETFDPEQVVFVGPSVDKRDFLGAWTPPAGAARVALVSLGSVRNGDAGFFETVARAFAGTEWHVVVTVGDGLADADVGRLAGLAPNVEVHRWASNVSVLEHADVFVTHGGSGSLVEAWYTATPVVIVPPAADFLPYADRTVELGAGRVIDPSELDADRLVAEAAAVASDAAVVRRMLELQAHARAAGGARRAADVIEARLGVPARKAAP</sequence>
<gene>
    <name evidence="4" type="ORF">F8568_022865</name>
</gene>
<name>A0A6I4MLR7_9ACTN</name>
<evidence type="ECO:0000259" key="3">
    <source>
        <dbReference type="Pfam" id="PF06722"/>
    </source>
</evidence>
<accession>A0A6I4MLR7</accession>
<dbReference type="CDD" id="cd03784">
    <property type="entry name" value="GT1_Gtf-like"/>
    <property type="match status" value="1"/>
</dbReference>
<keyword evidence="5" id="KW-1185">Reference proteome</keyword>